<evidence type="ECO:0000256" key="1">
    <source>
        <dbReference type="SAM" id="MobiDB-lite"/>
    </source>
</evidence>
<sequence>MRERENDAFTRYVTEQNKARKLKEDLQKLQERMKDLQQSSDTSTTLEDENRRLKDELDKTVTELEQSKADAASMQTVLEEAQMQLETDKCMLRHAEEEFDKKMDQVNRQKQLDKQEIAVWKEKHDSLEARLSVPQKSVQTMTTFTLATEDHLIKCVDEPWK</sequence>
<accession>A0A915EIU0</accession>
<feature type="compositionally biased region" description="Polar residues" evidence="1">
    <location>
        <begin position="36"/>
        <end position="45"/>
    </location>
</feature>
<organism evidence="2 3">
    <name type="scientific">Ditylenchus dipsaci</name>
    <dbReference type="NCBI Taxonomy" id="166011"/>
    <lineage>
        <taxon>Eukaryota</taxon>
        <taxon>Metazoa</taxon>
        <taxon>Ecdysozoa</taxon>
        <taxon>Nematoda</taxon>
        <taxon>Chromadorea</taxon>
        <taxon>Rhabditida</taxon>
        <taxon>Tylenchina</taxon>
        <taxon>Tylenchomorpha</taxon>
        <taxon>Sphaerularioidea</taxon>
        <taxon>Anguinidae</taxon>
        <taxon>Anguininae</taxon>
        <taxon>Ditylenchus</taxon>
    </lineage>
</organism>
<evidence type="ECO:0000313" key="3">
    <source>
        <dbReference type="WBParaSite" id="jg5814"/>
    </source>
</evidence>
<name>A0A915EIU0_9BILA</name>
<feature type="region of interest" description="Disordered" evidence="1">
    <location>
        <begin position="32"/>
        <end position="55"/>
    </location>
</feature>
<keyword evidence="2" id="KW-1185">Reference proteome</keyword>
<evidence type="ECO:0000313" key="2">
    <source>
        <dbReference type="Proteomes" id="UP000887574"/>
    </source>
</evidence>
<protein>
    <submittedName>
        <fullName evidence="3">Uncharacterized protein</fullName>
    </submittedName>
</protein>
<reference evidence="3" key="1">
    <citation type="submission" date="2022-11" db="UniProtKB">
        <authorList>
            <consortium name="WormBaseParasite"/>
        </authorList>
    </citation>
    <scope>IDENTIFICATION</scope>
</reference>
<dbReference type="Gene3D" id="1.10.287.1490">
    <property type="match status" value="1"/>
</dbReference>
<dbReference type="WBParaSite" id="jg5814">
    <property type="protein sequence ID" value="jg5814"/>
    <property type="gene ID" value="jg5814"/>
</dbReference>
<dbReference type="AlphaFoldDB" id="A0A915EIU0"/>
<proteinExistence type="predicted"/>
<dbReference type="Proteomes" id="UP000887574">
    <property type="component" value="Unplaced"/>
</dbReference>